<keyword evidence="6" id="KW-0004">4Fe-4S</keyword>
<dbReference type="InterPro" id="IPR004358">
    <property type="entry name" value="Sig_transdc_His_kin-like_C"/>
</dbReference>
<feature type="domain" description="Histidine kinase" evidence="16">
    <location>
        <begin position="110"/>
        <end position="195"/>
    </location>
</feature>
<reference evidence="18" key="1">
    <citation type="journal article" date="2019" name="Int. J. Syst. Evol. Microbiol.">
        <title>The Global Catalogue of Microorganisms (GCM) 10K type strain sequencing project: providing services to taxonomists for standard genome sequencing and annotation.</title>
        <authorList>
            <consortium name="The Broad Institute Genomics Platform"/>
            <consortium name="The Broad Institute Genome Sequencing Center for Infectious Disease"/>
            <person name="Wu L."/>
            <person name="Ma J."/>
        </authorList>
    </citation>
    <scope>NUCLEOTIDE SEQUENCE [LARGE SCALE GENOMIC DNA]</scope>
    <source>
        <strain evidence="18">JCM 17388</strain>
    </source>
</reference>
<comment type="cofactor">
    <cofactor evidence="2">
        <name>[4Fe-4S] cluster</name>
        <dbReference type="ChEBI" id="CHEBI:49883"/>
    </cofactor>
</comment>
<evidence type="ECO:0000256" key="7">
    <source>
        <dbReference type="ARBA" id="ARBA00022490"/>
    </source>
</evidence>
<evidence type="ECO:0000313" key="18">
    <source>
        <dbReference type="Proteomes" id="UP001501251"/>
    </source>
</evidence>
<dbReference type="InterPro" id="IPR050482">
    <property type="entry name" value="Sensor_HK_TwoCompSys"/>
</dbReference>
<keyword evidence="7" id="KW-0963">Cytoplasm</keyword>
<keyword evidence="11" id="KW-0408">Iron</keyword>
<dbReference type="PANTHER" id="PTHR24421">
    <property type="entry name" value="NITRATE/NITRITE SENSOR PROTEIN NARX-RELATED"/>
    <property type="match status" value="1"/>
</dbReference>
<evidence type="ECO:0000256" key="8">
    <source>
        <dbReference type="ARBA" id="ARBA00022679"/>
    </source>
</evidence>
<keyword evidence="18" id="KW-1185">Reference proteome</keyword>
<evidence type="ECO:0000256" key="13">
    <source>
        <dbReference type="ARBA" id="ARBA00023014"/>
    </source>
</evidence>
<comment type="caution">
    <text evidence="17">The sequence shown here is derived from an EMBL/GenBank/DDBJ whole genome shotgun (WGS) entry which is preliminary data.</text>
</comment>
<evidence type="ECO:0000313" key="17">
    <source>
        <dbReference type="EMBL" id="GAA4185826.1"/>
    </source>
</evidence>
<organism evidence="17 18">
    <name type="scientific">Streptosporangium oxazolinicum</name>
    <dbReference type="NCBI Taxonomy" id="909287"/>
    <lineage>
        <taxon>Bacteria</taxon>
        <taxon>Bacillati</taxon>
        <taxon>Actinomycetota</taxon>
        <taxon>Actinomycetes</taxon>
        <taxon>Streptosporangiales</taxon>
        <taxon>Streptosporangiaceae</taxon>
        <taxon>Streptosporangium</taxon>
    </lineage>
</organism>
<comment type="subcellular location">
    <subcellularLocation>
        <location evidence="3">Cytoplasm</location>
    </subcellularLocation>
</comment>
<dbReference type="InterPro" id="IPR011712">
    <property type="entry name" value="Sig_transdc_His_kin_sub3_dim/P"/>
</dbReference>
<evidence type="ECO:0000256" key="4">
    <source>
        <dbReference type="ARBA" id="ARBA00012438"/>
    </source>
</evidence>
<dbReference type="Pfam" id="PF07730">
    <property type="entry name" value="HisKA_3"/>
    <property type="match status" value="1"/>
</dbReference>
<evidence type="ECO:0000256" key="1">
    <source>
        <dbReference type="ARBA" id="ARBA00000085"/>
    </source>
</evidence>
<evidence type="ECO:0000256" key="3">
    <source>
        <dbReference type="ARBA" id="ARBA00004496"/>
    </source>
</evidence>
<evidence type="ECO:0000256" key="15">
    <source>
        <dbReference type="ARBA" id="ARBA00030800"/>
    </source>
</evidence>
<evidence type="ECO:0000256" key="10">
    <source>
        <dbReference type="ARBA" id="ARBA00022777"/>
    </source>
</evidence>
<evidence type="ECO:0000256" key="14">
    <source>
        <dbReference type="ARBA" id="ARBA00024827"/>
    </source>
</evidence>
<dbReference type="InterPro" id="IPR036890">
    <property type="entry name" value="HATPase_C_sf"/>
</dbReference>
<keyword evidence="9" id="KW-0479">Metal-binding</keyword>
<evidence type="ECO:0000256" key="9">
    <source>
        <dbReference type="ARBA" id="ARBA00022723"/>
    </source>
</evidence>
<evidence type="ECO:0000259" key="16">
    <source>
        <dbReference type="PROSITE" id="PS50109"/>
    </source>
</evidence>
<sequence length="195" mass="21112">MSSALDCVEPAGLPLAFARAVSRDLHDRVAHAIVTGLNLLELSEHYRRTGAPELAQDRRERAEQVLRQTLGVTRELSARLRTACEEDEKVWCPDAEAEPPDARCEEVFLIVREALDNAMTHAGAEHVTVHLSTELGQLVASVRDDGGGFPAERAGSPTSLGLQSMRERAMLLGGTFLVASHEGAGTQVLLTVPLR</sequence>
<dbReference type="Proteomes" id="UP001501251">
    <property type="component" value="Unassembled WGS sequence"/>
</dbReference>
<evidence type="ECO:0000256" key="5">
    <source>
        <dbReference type="ARBA" id="ARBA00017322"/>
    </source>
</evidence>
<gene>
    <name evidence="17" type="ORF">GCM10022252_16840</name>
</gene>
<dbReference type="SMART" id="SM00387">
    <property type="entry name" value="HATPase_c"/>
    <property type="match status" value="1"/>
</dbReference>
<proteinExistence type="predicted"/>
<dbReference type="PROSITE" id="PS50109">
    <property type="entry name" value="HIS_KIN"/>
    <property type="match status" value="1"/>
</dbReference>
<evidence type="ECO:0000256" key="11">
    <source>
        <dbReference type="ARBA" id="ARBA00023004"/>
    </source>
</evidence>
<dbReference type="Pfam" id="PF02518">
    <property type="entry name" value="HATPase_c"/>
    <property type="match status" value="1"/>
</dbReference>
<keyword evidence="13" id="KW-0411">Iron-sulfur</keyword>
<evidence type="ECO:0000256" key="2">
    <source>
        <dbReference type="ARBA" id="ARBA00001966"/>
    </source>
</evidence>
<dbReference type="EC" id="2.7.13.3" evidence="4"/>
<protein>
    <recommendedName>
        <fullName evidence="5">Oxygen sensor histidine kinase NreB</fullName>
        <ecNumber evidence="4">2.7.13.3</ecNumber>
    </recommendedName>
    <alternativeName>
        <fullName evidence="15">Nitrogen regulation protein B</fullName>
    </alternativeName>
</protein>
<dbReference type="CDD" id="cd16917">
    <property type="entry name" value="HATPase_UhpB-NarQ-NarX-like"/>
    <property type="match status" value="1"/>
</dbReference>
<evidence type="ECO:0000256" key="12">
    <source>
        <dbReference type="ARBA" id="ARBA00023012"/>
    </source>
</evidence>
<dbReference type="PRINTS" id="PR00344">
    <property type="entry name" value="BCTRLSENSOR"/>
</dbReference>
<dbReference type="InterPro" id="IPR003594">
    <property type="entry name" value="HATPase_dom"/>
</dbReference>
<dbReference type="EMBL" id="BAABAQ010000002">
    <property type="protein sequence ID" value="GAA4185826.1"/>
    <property type="molecule type" value="Genomic_DNA"/>
</dbReference>
<dbReference type="InterPro" id="IPR005467">
    <property type="entry name" value="His_kinase_dom"/>
</dbReference>
<evidence type="ECO:0000256" key="6">
    <source>
        <dbReference type="ARBA" id="ARBA00022485"/>
    </source>
</evidence>
<dbReference type="SUPFAM" id="SSF55874">
    <property type="entry name" value="ATPase domain of HSP90 chaperone/DNA topoisomerase II/histidine kinase"/>
    <property type="match status" value="1"/>
</dbReference>
<keyword evidence="12" id="KW-0902">Two-component regulatory system</keyword>
<dbReference type="Gene3D" id="3.30.565.10">
    <property type="entry name" value="Histidine kinase-like ATPase, C-terminal domain"/>
    <property type="match status" value="1"/>
</dbReference>
<comment type="catalytic activity">
    <reaction evidence="1">
        <text>ATP + protein L-histidine = ADP + protein N-phospho-L-histidine.</text>
        <dbReference type="EC" id="2.7.13.3"/>
    </reaction>
</comment>
<keyword evidence="8" id="KW-0808">Transferase</keyword>
<name>A0ABP8ALK5_9ACTN</name>
<accession>A0ABP8ALK5</accession>
<comment type="function">
    <text evidence="14">Member of the two-component regulatory system NreB/NreC involved in the control of dissimilatory nitrate/nitrite reduction in response to oxygen. NreB functions as a direct oxygen sensor histidine kinase which is autophosphorylated, in the absence of oxygen, probably at the conserved histidine residue, and transfers its phosphate group probably to a conserved aspartate residue of NreC. NreB/NreC activates the expression of the nitrate (narGHJI) and nitrite (nir) reductase operons, as well as the putative nitrate transporter gene narT.</text>
</comment>
<keyword evidence="10" id="KW-0418">Kinase</keyword>